<dbReference type="EMBL" id="CAJOBI010280039">
    <property type="protein sequence ID" value="CAF5148330.1"/>
    <property type="molecule type" value="Genomic_DNA"/>
</dbReference>
<accession>A0A8S3G5M5</accession>
<reference evidence="2" key="1">
    <citation type="submission" date="2021-02" db="EMBL/GenBank/DDBJ databases">
        <authorList>
            <person name="Nowell W R."/>
        </authorList>
    </citation>
    <scope>NUCLEOTIDE SEQUENCE</scope>
</reference>
<sequence length="126" mass="13942">MAQNYDLYPASSLTLNKPVEDDNAKATVDFQLDIHANQALMLKIKCVNNAIDEIGFTRYHLKLFFLNGFGYAVDSLLILLNSLTQPQITLQYQPIITTAQTISVGIGLLVGALFWGIGADVSYFKI</sequence>
<keyword evidence="1" id="KW-0812">Transmembrane</keyword>
<feature type="transmembrane region" description="Helical" evidence="1">
    <location>
        <begin position="95"/>
        <end position="117"/>
    </location>
</feature>
<protein>
    <submittedName>
        <fullName evidence="2">Uncharacterized protein</fullName>
    </submittedName>
</protein>
<dbReference type="Proteomes" id="UP000676336">
    <property type="component" value="Unassembled WGS sequence"/>
</dbReference>
<comment type="caution">
    <text evidence="2">The sequence shown here is derived from an EMBL/GenBank/DDBJ whole genome shotgun (WGS) entry which is preliminary data.</text>
</comment>
<evidence type="ECO:0000256" key="1">
    <source>
        <dbReference type="SAM" id="Phobius"/>
    </source>
</evidence>
<name>A0A8S3G5M5_9BILA</name>
<evidence type="ECO:0000313" key="2">
    <source>
        <dbReference type="EMBL" id="CAF5148330.1"/>
    </source>
</evidence>
<organism evidence="2 3">
    <name type="scientific">Rotaria magnacalcarata</name>
    <dbReference type="NCBI Taxonomy" id="392030"/>
    <lineage>
        <taxon>Eukaryota</taxon>
        <taxon>Metazoa</taxon>
        <taxon>Spiralia</taxon>
        <taxon>Gnathifera</taxon>
        <taxon>Rotifera</taxon>
        <taxon>Eurotatoria</taxon>
        <taxon>Bdelloidea</taxon>
        <taxon>Philodinida</taxon>
        <taxon>Philodinidae</taxon>
        <taxon>Rotaria</taxon>
    </lineage>
</organism>
<keyword evidence="1" id="KW-0472">Membrane</keyword>
<evidence type="ECO:0000313" key="3">
    <source>
        <dbReference type="Proteomes" id="UP000676336"/>
    </source>
</evidence>
<keyword evidence="1" id="KW-1133">Transmembrane helix</keyword>
<proteinExistence type="predicted"/>
<dbReference type="AlphaFoldDB" id="A0A8S3G5M5"/>
<feature type="transmembrane region" description="Helical" evidence="1">
    <location>
        <begin position="63"/>
        <end position="83"/>
    </location>
</feature>
<gene>
    <name evidence="2" type="ORF">SMN809_LOCUS63766</name>
</gene>